<accession>A0A211ZK41</accession>
<dbReference type="PROSITE" id="PS50850">
    <property type="entry name" value="MFS"/>
    <property type="match status" value="1"/>
</dbReference>
<dbReference type="AlphaFoldDB" id="A0A211ZK41"/>
<feature type="domain" description="Major facilitator superfamily (MFS) profile" evidence="10">
    <location>
        <begin position="19"/>
        <end position="428"/>
    </location>
</feature>
<dbReference type="InterPro" id="IPR020846">
    <property type="entry name" value="MFS_dom"/>
</dbReference>
<dbReference type="PANTHER" id="PTHR43528">
    <property type="entry name" value="ALPHA-KETOGLUTARATE PERMEASE"/>
    <property type="match status" value="1"/>
</dbReference>
<organism evidence="11 12">
    <name type="scientific">Inquilinus limosus</name>
    <dbReference type="NCBI Taxonomy" id="171674"/>
    <lineage>
        <taxon>Bacteria</taxon>
        <taxon>Pseudomonadati</taxon>
        <taxon>Pseudomonadota</taxon>
        <taxon>Alphaproteobacteria</taxon>
        <taxon>Rhodospirillales</taxon>
        <taxon>Rhodospirillaceae</taxon>
        <taxon>Inquilinus</taxon>
    </lineage>
</organism>
<dbReference type="InterPro" id="IPR051084">
    <property type="entry name" value="H+-coupled_symporters"/>
</dbReference>
<keyword evidence="12" id="KW-1185">Reference proteome</keyword>
<evidence type="ECO:0000256" key="9">
    <source>
        <dbReference type="SAM" id="Phobius"/>
    </source>
</evidence>
<feature type="transmembrane region" description="Helical" evidence="9">
    <location>
        <begin position="334"/>
        <end position="353"/>
    </location>
</feature>
<evidence type="ECO:0000313" key="11">
    <source>
        <dbReference type="EMBL" id="OWJ65655.1"/>
    </source>
</evidence>
<keyword evidence="6" id="KW-0769">Symport</keyword>
<dbReference type="Proteomes" id="UP000196655">
    <property type="component" value="Unassembled WGS sequence"/>
</dbReference>
<feature type="transmembrane region" description="Helical" evidence="9">
    <location>
        <begin position="195"/>
        <end position="212"/>
    </location>
</feature>
<comment type="caution">
    <text evidence="11">The sequence shown here is derived from an EMBL/GenBank/DDBJ whole genome shotgun (WGS) entry which is preliminary data.</text>
</comment>
<keyword evidence="5 9" id="KW-0812">Transmembrane</keyword>
<keyword evidence="7 9" id="KW-1133">Transmembrane helix</keyword>
<keyword evidence="8 9" id="KW-0472">Membrane</keyword>
<evidence type="ECO:0000313" key="12">
    <source>
        <dbReference type="Proteomes" id="UP000196655"/>
    </source>
</evidence>
<dbReference type="Gene3D" id="1.20.1250.20">
    <property type="entry name" value="MFS general substrate transporter like domains"/>
    <property type="match status" value="2"/>
</dbReference>
<evidence type="ECO:0000256" key="5">
    <source>
        <dbReference type="ARBA" id="ARBA00022692"/>
    </source>
</evidence>
<keyword evidence="3" id="KW-0813">Transport</keyword>
<protein>
    <submittedName>
        <fullName evidence="11">MFS transporter</fullName>
    </submittedName>
</protein>
<evidence type="ECO:0000256" key="8">
    <source>
        <dbReference type="ARBA" id="ARBA00023136"/>
    </source>
</evidence>
<dbReference type="FunFam" id="1.20.1250.20:FF:000001">
    <property type="entry name" value="Dicarboxylate MFS transporter"/>
    <property type="match status" value="1"/>
</dbReference>
<feature type="transmembrane region" description="Helical" evidence="9">
    <location>
        <begin position="166"/>
        <end position="183"/>
    </location>
</feature>
<dbReference type="SUPFAM" id="SSF103473">
    <property type="entry name" value="MFS general substrate transporter"/>
    <property type="match status" value="1"/>
</dbReference>
<dbReference type="STRING" id="1122125.GCA_000423185_05404"/>
<keyword evidence="4" id="KW-1003">Cell membrane</keyword>
<evidence type="ECO:0000256" key="4">
    <source>
        <dbReference type="ARBA" id="ARBA00022475"/>
    </source>
</evidence>
<gene>
    <name evidence="11" type="ORF">BWR60_18670</name>
</gene>
<evidence type="ECO:0000256" key="6">
    <source>
        <dbReference type="ARBA" id="ARBA00022847"/>
    </source>
</evidence>
<reference evidence="12" key="1">
    <citation type="submission" date="2017-05" db="EMBL/GenBank/DDBJ databases">
        <authorList>
            <person name="Macchi M."/>
            <person name="Festa S."/>
            <person name="Coppotelli B.M."/>
            <person name="Morelli I.S."/>
        </authorList>
    </citation>
    <scope>NUCLEOTIDE SEQUENCE [LARGE SCALE GENOMIC DNA]</scope>
    <source>
        <strain evidence="12">I</strain>
    </source>
</reference>
<dbReference type="GO" id="GO:0005886">
    <property type="term" value="C:plasma membrane"/>
    <property type="evidence" value="ECO:0007669"/>
    <property type="project" value="UniProtKB-SubCell"/>
</dbReference>
<feature type="transmembrane region" description="Helical" evidence="9">
    <location>
        <begin position="121"/>
        <end position="146"/>
    </location>
</feature>
<evidence type="ECO:0000256" key="3">
    <source>
        <dbReference type="ARBA" id="ARBA00022448"/>
    </source>
</evidence>
<comment type="subcellular location">
    <subcellularLocation>
        <location evidence="1">Cell membrane</location>
        <topology evidence="1">Multi-pass membrane protein</topology>
    </subcellularLocation>
</comment>
<dbReference type="PANTHER" id="PTHR43528:SF8">
    <property type="entry name" value="BLR0239 PROTEIN"/>
    <property type="match status" value="1"/>
</dbReference>
<feature type="transmembrane region" description="Helical" evidence="9">
    <location>
        <begin position="401"/>
        <end position="422"/>
    </location>
</feature>
<dbReference type="InterPro" id="IPR005829">
    <property type="entry name" value="Sugar_transporter_CS"/>
</dbReference>
<sequence>MAVQASGPIGLRDAKRRHAIAAATIGNGLEWFDFTVYGFFTPIIARLFFPAGDDLTSILLTVGTYGVGFFMRPVGAVVLGVYADRAGRKAALTLTILLMAVGTALLGFAPTYAQAGIAGPLVIVLARLIQGFSAGGEIGGATAFLIEYAPAKRRGYYASWQQTSQALAVVLGGICGTIVTQALDPAAIDSWGWRVPFLFGLLIGPVGFYIRARIDETPVFTDDRTRKSESPLRDALAEHPRGIASGFGVTILWTVCTYVLLFYMTTYANKQLGISLADAFIATTIGGVVLMLGCPVAGMLSDRIGRRPLLLAAAVAIGVLVWPLFAWVNATPTLAVLAAVQAILGLLLAAFTGPAPALLAEQFPAGLRSTGLSLAYNFAVTIFGGFAAVIVTLLIEETGSKLAPSFYVIAAAVVSALTLLAMRDRTGQPID</sequence>
<dbReference type="OrthoDB" id="9783227at2"/>
<feature type="transmembrane region" description="Helical" evidence="9">
    <location>
        <begin position="243"/>
        <end position="264"/>
    </location>
</feature>
<feature type="transmembrane region" description="Helical" evidence="9">
    <location>
        <begin position="276"/>
        <end position="297"/>
    </location>
</feature>
<feature type="transmembrane region" description="Helical" evidence="9">
    <location>
        <begin position="374"/>
        <end position="395"/>
    </location>
</feature>
<comment type="similarity">
    <text evidence="2">Belongs to the major facilitator superfamily. Metabolite:H+ Symporter (MHS) family (TC 2.A.1.6) family.</text>
</comment>
<dbReference type="InterPro" id="IPR011701">
    <property type="entry name" value="MFS"/>
</dbReference>
<feature type="transmembrane region" description="Helical" evidence="9">
    <location>
        <begin position="58"/>
        <end position="83"/>
    </location>
</feature>
<evidence type="ECO:0000256" key="1">
    <source>
        <dbReference type="ARBA" id="ARBA00004651"/>
    </source>
</evidence>
<proteinExistence type="inferred from homology"/>
<feature type="transmembrane region" description="Helical" evidence="9">
    <location>
        <begin position="309"/>
        <end position="328"/>
    </location>
</feature>
<dbReference type="InterPro" id="IPR036259">
    <property type="entry name" value="MFS_trans_sf"/>
</dbReference>
<evidence type="ECO:0000259" key="10">
    <source>
        <dbReference type="PROSITE" id="PS50850"/>
    </source>
</evidence>
<evidence type="ECO:0000256" key="2">
    <source>
        <dbReference type="ARBA" id="ARBA00008240"/>
    </source>
</evidence>
<name>A0A211ZK41_9PROT</name>
<dbReference type="RefSeq" id="WP_088152541.1">
    <property type="nucleotide sequence ID" value="NZ_NHON01000034.1"/>
</dbReference>
<feature type="transmembrane region" description="Helical" evidence="9">
    <location>
        <begin position="90"/>
        <end position="109"/>
    </location>
</feature>
<dbReference type="GO" id="GO:0015293">
    <property type="term" value="F:symporter activity"/>
    <property type="evidence" value="ECO:0007669"/>
    <property type="project" value="UniProtKB-KW"/>
</dbReference>
<evidence type="ECO:0000256" key="7">
    <source>
        <dbReference type="ARBA" id="ARBA00022989"/>
    </source>
</evidence>
<dbReference type="PROSITE" id="PS00217">
    <property type="entry name" value="SUGAR_TRANSPORT_2"/>
    <property type="match status" value="1"/>
</dbReference>
<dbReference type="EMBL" id="NHON01000034">
    <property type="protein sequence ID" value="OWJ65655.1"/>
    <property type="molecule type" value="Genomic_DNA"/>
</dbReference>
<dbReference type="Pfam" id="PF07690">
    <property type="entry name" value="MFS_1"/>
    <property type="match status" value="1"/>
</dbReference>
<dbReference type="PROSITE" id="PS00216">
    <property type="entry name" value="SUGAR_TRANSPORT_1"/>
    <property type="match status" value="2"/>
</dbReference>